<keyword evidence="11" id="KW-1185">Reference proteome</keyword>
<dbReference type="SUPFAM" id="SSF53335">
    <property type="entry name" value="S-adenosyl-L-methionine-dependent methyltransferases"/>
    <property type="match status" value="1"/>
</dbReference>
<dbReference type="EC" id="2.1.1.182" evidence="7"/>
<keyword evidence="3 7" id="KW-0489">Methyltransferase</keyword>
<evidence type="ECO:0000256" key="2">
    <source>
        <dbReference type="ARBA" id="ARBA00022552"/>
    </source>
</evidence>
<dbReference type="GO" id="GO:0005829">
    <property type="term" value="C:cytosol"/>
    <property type="evidence" value="ECO:0007669"/>
    <property type="project" value="TreeGrafter"/>
</dbReference>
<evidence type="ECO:0000256" key="3">
    <source>
        <dbReference type="ARBA" id="ARBA00022603"/>
    </source>
</evidence>
<name>A0A2Z4NDE5_9BACT</name>
<evidence type="ECO:0000256" key="7">
    <source>
        <dbReference type="HAMAP-Rule" id="MF_00607"/>
    </source>
</evidence>
<dbReference type="InterPro" id="IPR023165">
    <property type="entry name" value="rRNA_Ade_diMease-like_C"/>
</dbReference>
<accession>A0A2Z4NDE5</accession>
<organism evidence="10 11">
    <name type="scientific">[Mycoplasma] anseris</name>
    <dbReference type="NCBI Taxonomy" id="92400"/>
    <lineage>
        <taxon>Bacteria</taxon>
        <taxon>Bacillati</taxon>
        <taxon>Mycoplasmatota</taxon>
        <taxon>Mycoplasmoidales</taxon>
        <taxon>Metamycoplasmataceae</taxon>
        <taxon>Metamycoplasma</taxon>
    </lineage>
</organism>
<evidence type="ECO:0000256" key="5">
    <source>
        <dbReference type="ARBA" id="ARBA00022691"/>
    </source>
</evidence>
<dbReference type="PROSITE" id="PS01131">
    <property type="entry name" value="RRNA_A_DIMETH"/>
    <property type="match status" value="1"/>
</dbReference>
<comment type="subcellular location">
    <subcellularLocation>
        <location evidence="7">Cytoplasm</location>
    </subcellularLocation>
</comment>
<comment type="similarity">
    <text evidence="7">Belongs to the class I-like SAM-binding methyltransferase superfamily. rRNA adenine N(6)-methyltransferase family. RsmA subfamily.</text>
</comment>
<keyword evidence="4 7" id="KW-0808">Transferase</keyword>
<dbReference type="Pfam" id="PF00398">
    <property type="entry name" value="RrnaAD"/>
    <property type="match status" value="1"/>
</dbReference>
<sequence>MKIRAKKCFGQNFLNNKSVILNIIKVADIENKNVIEIGPGHGALTFELLNKIKTLKAFEIDNELYNELTNKIKQENVVIKNQDFLEYDFNEEQNVVVIGNIPYNITSDILFHLIKYNHKIKKATLMVQKEVAERIIAKPSTKAYSKLTLSMNFVADCQLAFYVKANNFNPKPKVDSAIITLDFYKKLELEKNEFLNFIKLLFQFKRKTLVNNLKNIYNPEKIIKALEILGFDEKIRSESLSLEDTKNLYILLNQYE</sequence>
<keyword evidence="1 7" id="KW-0963">Cytoplasm</keyword>
<gene>
    <name evidence="7 10" type="primary">rsmA</name>
    <name evidence="7" type="synonym">ksgA</name>
    <name evidence="10" type="ORF">DP065_02550</name>
</gene>
<dbReference type="EMBL" id="CP030140">
    <property type="protein sequence ID" value="AWX69611.1"/>
    <property type="molecule type" value="Genomic_DNA"/>
</dbReference>
<evidence type="ECO:0000256" key="6">
    <source>
        <dbReference type="ARBA" id="ARBA00022884"/>
    </source>
</evidence>
<dbReference type="InterPro" id="IPR020596">
    <property type="entry name" value="rRNA_Ade_Mease_Trfase_CS"/>
</dbReference>
<dbReference type="InterPro" id="IPR011530">
    <property type="entry name" value="rRNA_adenine_dimethylase"/>
</dbReference>
<dbReference type="AlphaFoldDB" id="A0A2Z4NDE5"/>
<keyword evidence="5 7" id="KW-0949">S-adenosyl-L-methionine</keyword>
<dbReference type="Gene3D" id="3.40.50.150">
    <property type="entry name" value="Vaccinia Virus protein VP39"/>
    <property type="match status" value="1"/>
</dbReference>
<dbReference type="HAMAP" id="MF_00607">
    <property type="entry name" value="16SrRNA_methyltr_A"/>
    <property type="match status" value="1"/>
</dbReference>
<dbReference type="PROSITE" id="PS51689">
    <property type="entry name" value="SAM_RNA_A_N6_MT"/>
    <property type="match status" value="1"/>
</dbReference>
<dbReference type="PANTHER" id="PTHR11727:SF7">
    <property type="entry name" value="DIMETHYLADENOSINE TRANSFERASE-RELATED"/>
    <property type="match status" value="1"/>
</dbReference>
<feature type="binding site" evidence="7 8">
    <location>
        <position position="38"/>
    </location>
    <ligand>
        <name>S-adenosyl-L-methionine</name>
        <dbReference type="ChEBI" id="CHEBI:59789"/>
    </ligand>
</feature>
<reference evidence="11" key="1">
    <citation type="submission" date="2018-06" db="EMBL/GenBank/DDBJ databases">
        <title>Complete genome sequences of Mycoplasma anatis, M. anseris and M. cloacale type strains.</title>
        <authorList>
            <person name="Grozner D."/>
            <person name="Forro B."/>
            <person name="Sulyok K.M."/>
            <person name="Marton S."/>
            <person name="Kreizinger Z."/>
            <person name="Banyai K."/>
            <person name="Gyuranecz M."/>
        </authorList>
    </citation>
    <scope>NUCLEOTIDE SEQUENCE [LARGE SCALE GENOMIC DNA]</scope>
    <source>
        <strain evidence="11">ATCC 49234</strain>
    </source>
</reference>
<dbReference type="Gene3D" id="1.10.8.100">
    <property type="entry name" value="Ribosomal RNA adenine dimethylase-like, domain 2"/>
    <property type="match status" value="1"/>
</dbReference>
<keyword evidence="6 7" id="KW-0694">RNA-binding</keyword>
<feature type="binding site" evidence="7 8">
    <location>
        <position position="12"/>
    </location>
    <ligand>
        <name>S-adenosyl-L-methionine</name>
        <dbReference type="ChEBI" id="CHEBI:59789"/>
    </ligand>
</feature>
<dbReference type="SMART" id="SM00650">
    <property type="entry name" value="rADc"/>
    <property type="match status" value="1"/>
</dbReference>
<feature type="binding site" evidence="7 8">
    <location>
        <position position="59"/>
    </location>
    <ligand>
        <name>S-adenosyl-L-methionine</name>
        <dbReference type="ChEBI" id="CHEBI:59789"/>
    </ligand>
</feature>
<evidence type="ECO:0000313" key="11">
    <source>
        <dbReference type="Proteomes" id="UP000250218"/>
    </source>
</evidence>
<dbReference type="GO" id="GO:0052908">
    <property type="term" value="F:16S rRNA (adenine(1518)-N(6)/adenine(1519)-N(6))-dimethyltransferase activity"/>
    <property type="evidence" value="ECO:0007669"/>
    <property type="project" value="UniProtKB-EC"/>
</dbReference>
<feature type="binding site" evidence="7 8">
    <location>
        <position position="100"/>
    </location>
    <ligand>
        <name>S-adenosyl-L-methionine</name>
        <dbReference type="ChEBI" id="CHEBI:59789"/>
    </ligand>
</feature>
<evidence type="ECO:0000256" key="4">
    <source>
        <dbReference type="ARBA" id="ARBA00022679"/>
    </source>
</evidence>
<dbReference type="RefSeq" id="WP_033178604.1">
    <property type="nucleotide sequence ID" value="NZ_CP030140.1"/>
</dbReference>
<evidence type="ECO:0000256" key="8">
    <source>
        <dbReference type="PROSITE-ProRule" id="PRU01026"/>
    </source>
</evidence>
<dbReference type="InterPro" id="IPR029063">
    <property type="entry name" value="SAM-dependent_MTases_sf"/>
</dbReference>
<dbReference type="NCBIfam" id="TIGR00755">
    <property type="entry name" value="ksgA"/>
    <property type="match status" value="1"/>
</dbReference>
<proteinExistence type="inferred from homology"/>
<keyword evidence="2 7" id="KW-0698">rRNA processing</keyword>
<feature type="binding site" evidence="7 8">
    <location>
        <position position="14"/>
    </location>
    <ligand>
        <name>S-adenosyl-L-methionine</name>
        <dbReference type="ChEBI" id="CHEBI:59789"/>
    </ligand>
</feature>
<comment type="catalytic activity">
    <reaction evidence="7">
        <text>adenosine(1518)/adenosine(1519) in 16S rRNA + 4 S-adenosyl-L-methionine = N(6)-dimethyladenosine(1518)/N(6)-dimethyladenosine(1519) in 16S rRNA + 4 S-adenosyl-L-homocysteine + 4 H(+)</text>
        <dbReference type="Rhea" id="RHEA:19609"/>
        <dbReference type="Rhea" id="RHEA-COMP:10232"/>
        <dbReference type="Rhea" id="RHEA-COMP:10233"/>
        <dbReference type="ChEBI" id="CHEBI:15378"/>
        <dbReference type="ChEBI" id="CHEBI:57856"/>
        <dbReference type="ChEBI" id="CHEBI:59789"/>
        <dbReference type="ChEBI" id="CHEBI:74411"/>
        <dbReference type="ChEBI" id="CHEBI:74493"/>
        <dbReference type="EC" id="2.1.1.182"/>
    </reaction>
</comment>
<dbReference type="InterPro" id="IPR001737">
    <property type="entry name" value="KsgA/Erm"/>
</dbReference>
<dbReference type="GO" id="GO:0003723">
    <property type="term" value="F:RNA binding"/>
    <property type="evidence" value="ECO:0007669"/>
    <property type="project" value="UniProtKB-UniRule"/>
</dbReference>
<evidence type="ECO:0000313" key="10">
    <source>
        <dbReference type="EMBL" id="AWX69611.1"/>
    </source>
</evidence>
<feature type="domain" description="Ribosomal RNA adenine methylase transferase N-terminal" evidence="9">
    <location>
        <begin position="19"/>
        <end position="185"/>
    </location>
</feature>
<dbReference type="PANTHER" id="PTHR11727">
    <property type="entry name" value="DIMETHYLADENOSINE TRANSFERASE"/>
    <property type="match status" value="1"/>
</dbReference>
<evidence type="ECO:0000256" key="1">
    <source>
        <dbReference type="ARBA" id="ARBA00022490"/>
    </source>
</evidence>
<dbReference type="Proteomes" id="UP000250218">
    <property type="component" value="Chromosome"/>
</dbReference>
<evidence type="ECO:0000259" key="9">
    <source>
        <dbReference type="SMART" id="SM00650"/>
    </source>
</evidence>
<dbReference type="InterPro" id="IPR020598">
    <property type="entry name" value="rRNA_Ade_methylase_Trfase_N"/>
</dbReference>
<dbReference type="CDD" id="cd02440">
    <property type="entry name" value="AdoMet_MTases"/>
    <property type="match status" value="1"/>
</dbReference>
<comment type="function">
    <text evidence="7">Specifically dimethylates two adjacent adenosines (A1518 and A1519) in the loop of a conserved hairpin near the 3'-end of 16S rRNA in the 30S particle. May play a critical role in biogenesis of 30S subunits.</text>
</comment>
<protein>
    <recommendedName>
        <fullName evidence="7">Ribosomal RNA small subunit methyltransferase A</fullName>
        <ecNumber evidence="7">2.1.1.182</ecNumber>
    </recommendedName>
    <alternativeName>
        <fullName evidence="7">16S rRNA (adenine(1518)-N(6)/adenine(1519)-N(6))-dimethyltransferase</fullName>
    </alternativeName>
    <alternativeName>
        <fullName evidence="7">16S rRNA dimethyladenosine transferase</fullName>
    </alternativeName>
    <alternativeName>
        <fullName evidence="7">16S rRNA dimethylase</fullName>
    </alternativeName>
    <alternativeName>
        <fullName evidence="7">S-adenosylmethionine-6-N', N'-adenosyl(rRNA) dimethyltransferase</fullName>
    </alternativeName>
</protein>
<dbReference type="KEGG" id="mane:DP065_02550"/>
<feature type="binding site" evidence="7 8">
    <location>
        <position position="83"/>
    </location>
    <ligand>
        <name>S-adenosyl-L-methionine</name>
        <dbReference type="ChEBI" id="CHEBI:59789"/>
    </ligand>
</feature>